<keyword evidence="1" id="KW-0472">Membrane</keyword>
<reference evidence="2" key="1">
    <citation type="submission" date="2020-11" db="EMBL/GenBank/DDBJ databases">
        <authorList>
            <consortium name="DOE Joint Genome Institute"/>
            <person name="Ahrendt S."/>
            <person name="Riley R."/>
            <person name="Andreopoulos W."/>
            <person name="Labutti K."/>
            <person name="Pangilinan J."/>
            <person name="Ruiz-Duenas F.J."/>
            <person name="Barrasa J.M."/>
            <person name="Sanchez-Garcia M."/>
            <person name="Camarero S."/>
            <person name="Miyauchi S."/>
            <person name="Serrano A."/>
            <person name="Linde D."/>
            <person name="Babiker R."/>
            <person name="Drula E."/>
            <person name="Ayuso-Fernandez I."/>
            <person name="Pacheco R."/>
            <person name="Padilla G."/>
            <person name="Ferreira P."/>
            <person name="Barriuso J."/>
            <person name="Kellner H."/>
            <person name="Castanera R."/>
            <person name="Alfaro M."/>
            <person name="Ramirez L."/>
            <person name="Pisabarro A.G."/>
            <person name="Kuo A."/>
            <person name="Tritt A."/>
            <person name="Lipzen A."/>
            <person name="He G."/>
            <person name="Yan M."/>
            <person name="Ng V."/>
            <person name="Cullen D."/>
            <person name="Martin F."/>
            <person name="Rosso M.-N."/>
            <person name="Henrissat B."/>
            <person name="Hibbett D."/>
            <person name="Martinez A.T."/>
            <person name="Grigoriev I.V."/>
        </authorList>
    </citation>
    <scope>NUCLEOTIDE SEQUENCE</scope>
    <source>
        <strain evidence="2">CBS 247.69</strain>
    </source>
</reference>
<dbReference type="Proteomes" id="UP000807353">
    <property type="component" value="Unassembled WGS sequence"/>
</dbReference>
<evidence type="ECO:0000256" key="1">
    <source>
        <dbReference type="SAM" id="Phobius"/>
    </source>
</evidence>
<feature type="transmembrane region" description="Helical" evidence="1">
    <location>
        <begin position="6"/>
        <end position="26"/>
    </location>
</feature>
<feature type="non-terminal residue" evidence="2">
    <location>
        <position position="68"/>
    </location>
</feature>
<gene>
    <name evidence="2" type="ORF">BDZ94DRAFT_1135770</name>
</gene>
<feature type="transmembrane region" description="Helical" evidence="1">
    <location>
        <begin position="47"/>
        <end position="66"/>
    </location>
</feature>
<protein>
    <submittedName>
        <fullName evidence="2">Uncharacterized protein</fullName>
    </submittedName>
</protein>
<keyword evidence="1" id="KW-0812">Transmembrane</keyword>
<proteinExistence type="predicted"/>
<evidence type="ECO:0000313" key="3">
    <source>
        <dbReference type="Proteomes" id="UP000807353"/>
    </source>
</evidence>
<name>A0A9P5XUD2_9AGAR</name>
<dbReference type="OrthoDB" id="3193253at2759"/>
<keyword evidence="3" id="KW-1185">Reference proteome</keyword>
<dbReference type="EMBL" id="MU150397">
    <property type="protein sequence ID" value="KAF9456899.1"/>
    <property type="molecule type" value="Genomic_DNA"/>
</dbReference>
<sequence>PYIKAFLFLGLVFDASAFLIILIITIKGSRYHQIMPLMKAIQRNRAIYFLVLFTSNLLWIFLLFNACV</sequence>
<dbReference type="AlphaFoldDB" id="A0A9P5XUD2"/>
<feature type="non-terminal residue" evidence="2">
    <location>
        <position position="1"/>
    </location>
</feature>
<comment type="caution">
    <text evidence="2">The sequence shown here is derived from an EMBL/GenBank/DDBJ whole genome shotgun (WGS) entry which is preliminary data.</text>
</comment>
<evidence type="ECO:0000313" key="2">
    <source>
        <dbReference type="EMBL" id="KAF9456899.1"/>
    </source>
</evidence>
<organism evidence="2 3">
    <name type="scientific">Collybia nuda</name>
    <dbReference type="NCBI Taxonomy" id="64659"/>
    <lineage>
        <taxon>Eukaryota</taxon>
        <taxon>Fungi</taxon>
        <taxon>Dikarya</taxon>
        <taxon>Basidiomycota</taxon>
        <taxon>Agaricomycotina</taxon>
        <taxon>Agaricomycetes</taxon>
        <taxon>Agaricomycetidae</taxon>
        <taxon>Agaricales</taxon>
        <taxon>Tricholomatineae</taxon>
        <taxon>Clitocybaceae</taxon>
        <taxon>Collybia</taxon>
    </lineage>
</organism>
<keyword evidence="1" id="KW-1133">Transmembrane helix</keyword>
<accession>A0A9P5XUD2</accession>